<feature type="compositionally biased region" description="Basic and acidic residues" evidence="4">
    <location>
        <begin position="1503"/>
        <end position="1514"/>
    </location>
</feature>
<feature type="region of interest" description="Disordered" evidence="4">
    <location>
        <begin position="856"/>
        <end position="886"/>
    </location>
</feature>
<dbReference type="VEuPathDB" id="TriTrypDB:LDHU3_30.2640"/>
<dbReference type="InterPro" id="IPR012791">
    <property type="entry name" value="3-oxoacid_CoA-transf_B"/>
</dbReference>
<dbReference type="InterPro" id="IPR020103">
    <property type="entry name" value="PsdUridine_synth_cat_dom_sf"/>
</dbReference>
<dbReference type="InterPro" id="IPR004165">
    <property type="entry name" value="CoA_trans_fam_I"/>
</dbReference>
<dbReference type="InterPro" id="IPR012792">
    <property type="entry name" value="3-oxoacid_CoA-transf_A"/>
</dbReference>
<dbReference type="InterPro" id="IPR037171">
    <property type="entry name" value="NagB/RpiA_transferase-like"/>
</dbReference>
<dbReference type="SUPFAM" id="SSF55120">
    <property type="entry name" value="Pseudouridine synthase"/>
    <property type="match status" value="1"/>
</dbReference>
<dbReference type="PROSITE" id="PS01273">
    <property type="entry name" value="COA_TRANSF_1"/>
    <property type="match status" value="1"/>
</dbReference>
<feature type="compositionally biased region" description="Polar residues" evidence="4">
    <location>
        <begin position="1378"/>
        <end position="1389"/>
    </location>
</feature>
<dbReference type="Proteomes" id="UP000318821">
    <property type="component" value="Unassembled WGS sequence"/>
</dbReference>
<feature type="region of interest" description="Disordered" evidence="4">
    <location>
        <begin position="1481"/>
        <end position="1514"/>
    </location>
</feature>
<feature type="region of interest" description="Disordered" evidence="4">
    <location>
        <begin position="1374"/>
        <end position="1395"/>
    </location>
</feature>
<organism evidence="6 7">
    <name type="scientific">Leishmania donovani</name>
    <dbReference type="NCBI Taxonomy" id="5661"/>
    <lineage>
        <taxon>Eukaryota</taxon>
        <taxon>Discoba</taxon>
        <taxon>Euglenozoa</taxon>
        <taxon>Kinetoplastea</taxon>
        <taxon>Metakinetoplastina</taxon>
        <taxon>Trypanosomatida</taxon>
        <taxon>Trypanosomatidae</taxon>
        <taxon>Leishmaniinae</taxon>
        <taxon>Leishmania</taxon>
    </lineage>
</organism>
<reference evidence="7" key="1">
    <citation type="submission" date="2019-02" db="EMBL/GenBank/DDBJ databases">
        <title>FDA dAtabase for Regulatory Grade micrObial Sequences (FDA-ARGOS): Supporting development and validation of Infectious Disease Dx tests.</title>
        <authorList>
            <person name="Duncan R."/>
            <person name="Fisher C."/>
            <person name="Tallon L."/>
            <person name="Sadzewicz L."/>
            <person name="Sengamalay N."/>
            <person name="Ott S."/>
            <person name="Godinez A."/>
            <person name="Nagaraj S."/>
            <person name="Vavikolanu K."/>
            <person name="Vyas G."/>
            <person name="Nadendla S."/>
            <person name="Aluvathingal J."/>
            <person name="Sichtig H."/>
        </authorList>
    </citation>
    <scope>NUCLEOTIDE SEQUENCE [LARGE SCALE GENOMIC DNA]</scope>
    <source>
        <strain evidence="7">FDAARGOS_360</strain>
    </source>
</reference>
<dbReference type="Gene3D" id="3.30.2350.10">
    <property type="entry name" value="Pseudouridine synthase"/>
    <property type="match status" value="1"/>
</dbReference>
<feature type="compositionally biased region" description="Low complexity" evidence="4">
    <location>
        <begin position="1489"/>
        <end position="1498"/>
    </location>
</feature>
<dbReference type="NCBIfam" id="TIGR02428">
    <property type="entry name" value="pcaJ_scoB_fam"/>
    <property type="match status" value="1"/>
</dbReference>
<proteinExistence type="inferred from homology"/>
<dbReference type="GO" id="GO:0008410">
    <property type="term" value="F:CoA-transferase activity"/>
    <property type="evidence" value="ECO:0007669"/>
    <property type="project" value="InterPro"/>
</dbReference>
<comment type="caution">
    <text evidence="6">The sequence shown here is derived from an EMBL/GenBank/DDBJ whole genome shotgun (WGS) entry which is preliminary data.</text>
</comment>
<dbReference type="VEuPathDB" id="TriTrypDB:LdBPK_301930.1"/>
<dbReference type="PANTHER" id="PTHR13707:SF60">
    <property type="entry name" value="ACETATE COA-TRANSFERASE SUBUNIT ALPHA"/>
    <property type="match status" value="1"/>
</dbReference>
<dbReference type="VEuPathDB" id="TriTrypDB:LdCL_300024600"/>
<evidence type="ECO:0000313" key="6">
    <source>
        <dbReference type="EMBL" id="TPP43326.1"/>
    </source>
</evidence>
<feature type="compositionally biased region" description="Low complexity" evidence="4">
    <location>
        <begin position="1421"/>
        <end position="1462"/>
    </location>
</feature>
<dbReference type="InterPro" id="IPR006224">
    <property type="entry name" value="PsdUridine_synth_RluA-like_CS"/>
</dbReference>
<dbReference type="NCBIfam" id="TIGR02429">
    <property type="entry name" value="pcaI_scoA_fam"/>
    <property type="match status" value="1"/>
</dbReference>
<feature type="compositionally biased region" description="Polar residues" evidence="4">
    <location>
        <begin position="872"/>
        <end position="886"/>
    </location>
</feature>
<sequence>MLRRTRRALRPMVMSAAESVQDIHDGATIAAGGFGFCGFPFELFDAVNATKATNLTVIGATMGGVDSGFGPLARDGQLKKAITTYVGENPLFTKHLFHGEFEIEFCPMGTLVDRLRAAGAGLPAFYTPTGYGTAVAEGRLPVRFAPGKAVRVAEYSQPRETRQFNGRWCTLEMALPADFAFVRAWKADKRGNLVFRGTTQNFNLASAKAAKVCIAEVEEIVECGELDPKTVHLPGVYVHRLVCPPNIRRAAEFVVERKPGFSTGTGKNAHAGRNLIARRAALEIKDGMTLNLGIGIPNMVASYIPPEMDVVLQGENGLLGIGPYPLPEEVDPDITNAGKQTVTMSKSGASLFDSAESFSMIRGGHLDLTMLGALEVSGTGDIASWWVPGKVLKGMGGAMDLVVCGCKTIVLMEHTDKEGKSRVVENCRAPVTGRECLDMIITDLAVFVVQKTAGGVRSLVLMEIAEGLTVEEVKAKTEAASPWLRTSRRCRWRLFQRSLGEPKRQARFSPLPTSAPLLSFDVLEWIPSNSELLARLPVGRAASDEGRVHPRDCTAFESSCGSWTCFRTLSRCGDALVLEDAQLVDVGAARRHVLTWQQGPGRLPSDCVRTRYIGADIVPRDSLLANRRCEGSALPAQSRKQEIPMQDIHSVRRHCFQKPVTLVFDARGHSISGRDRVDTTARGDRAKWVLAQRRHHRSSGSEMGLTLQWRYELWGPVGVIFTLRGGRRIFLAFASTRHAEQIVELLTSFATGAELGRRQPSYHSPHQSSTGASASFSQVPAWSVGDDIPFAAFASGPQAAPLSSGALQRCASPSCVSVHIASCEASLREAPATPCSPRGDSAFSSAWAFGAHWLVPSTPAGPQTGEQRRKTGSFTGENSPSPLTDTVAASQEVGGTLAASSRRGSSRVPGSGYLYCRPWGEASRYLRYYLRVSTVAHENLLRVTYLVESFAQYKSLQPLGGGVVSVGPMSDLAASRATPRRELELCAGHLVVFEALAKSPEERTSWLAWFRSRGATVQAPADAAQLGDYAGALRMPQKPVTFQQLGGEPLLVTSPASRPGQEMLLSSTADQCASAWETPTFSAEAVASLKSLCSGSPHLPLKEQSEGRRGGFRTAAETAAALRLSTPCRTYPSKAFPSLPGPLPAADEHASTQTRPQPPSAVASGMGDRQEEDEELTIVVEDDVFDRTTACPEAAESHSPCYIMQSDPSVMDHTAAPLRRTSASLLLDEGARWLRSGIGSAAEAPNSIAAANESSKADHKFANIRPTMAGPIAVPMYLEDTTSSEVSSHERLDALPPQLPAKSKTSKIRPGANETPLDHTAAAQGAVGTPLFTMEVNNAGLHTPVSTANGSATPAPLKASSTVVASASVLAEEHLDRCSSSSGVNTPSRASEPETAVFTTTALGSLVAGLPQRMWQTPNRSSSPDATLDAAPPAALHSGAGKPARTSTKSSSASQAPPASSPGMMGHQLRHKDARNRLAFENRKIRDTSASCSSAPSSRGRLGKGDGDTDDARISDASSSFSALDRGSLSSSSSAVDQRLSQFLEPCVNETSPDQVGGRYRGDGVSIGVPLTPFDLHLIPSREYRGNQATALRLQGEASALRTSSRLRRGDSDYFNSPLTLERQEVMEPRRHSFCDSLFYALELSDMANVVLLCGTLRKAGTLSRRREVPMPRELRYCRPRRDPDESLLAYLSTKFTYLAETQWRQHIAAGDISVNGETLTDGSYVLRQGDMLRFAPPRSFEPPVDSKHIEVLYEDSTLMVVTKNGNLPVAEGGRYCENTLVEVLRRRGAAAFYTASTRTSFAATHEDTEKVSDTLTHAGKIAEASVRAEGSTAMDACGKGAEIATSSPSRRRLEDGLHMTSAAGSAPCASVPLSGTPTVQQRSPLDLFTVQRLDKETSGVVVLAKNSFSARTLASRLEAQTKGCTDAVESRLRERGHAVALSSDTFDELVRLKAQSVHKTYTAVLRGAAPEEHTFVVVNYMDCMAKHPTHSWEAQHTQLKKLKMCCEPMKEMLFSHAAASLPKPPKEQQMRWGKLAVTRIRVLASNRKLGLTCVQVELLTGRSHQIRLHCAAVGYPVLGDKLYTTTTPGREGGATAVSDAVYLERVRREDDPFLPIEDDVSGAGGTSRNGKMWCRRHLLHATRITFAHPDISPARLMTFMASPVPFFTADVRFECEEDSSLFSQWLTRAVSRPLERAETSQN</sequence>
<dbReference type="VEuPathDB" id="TriTrypDB:LDHU3_30.2670"/>
<feature type="region of interest" description="Disordered" evidence="4">
    <location>
        <begin position="1415"/>
        <end position="1469"/>
    </location>
</feature>
<dbReference type="GO" id="GO:0001522">
    <property type="term" value="P:pseudouridine synthesis"/>
    <property type="evidence" value="ECO:0007669"/>
    <property type="project" value="InterPro"/>
</dbReference>
<dbReference type="PROSITE" id="PS50889">
    <property type="entry name" value="S4"/>
    <property type="match status" value="1"/>
</dbReference>
<feature type="region of interest" description="Disordered" evidence="4">
    <location>
        <begin position="1136"/>
        <end position="1173"/>
    </location>
</feature>
<dbReference type="GO" id="GO:0009982">
    <property type="term" value="F:pseudouridine synthase activity"/>
    <property type="evidence" value="ECO:0007669"/>
    <property type="project" value="InterPro"/>
</dbReference>
<dbReference type="CDD" id="cd02869">
    <property type="entry name" value="PseudoU_synth_RluA_like"/>
    <property type="match status" value="1"/>
</dbReference>
<dbReference type="VEuPathDB" id="TriTrypDB:LdBPK_301940.1"/>
<dbReference type="Pfam" id="PF00849">
    <property type="entry name" value="PseudoU_synth_2"/>
    <property type="match status" value="1"/>
</dbReference>
<dbReference type="VEuPathDB" id="TriTrypDB:LdCL_300024500"/>
<evidence type="ECO:0000256" key="4">
    <source>
        <dbReference type="SAM" id="MobiDB-lite"/>
    </source>
</evidence>
<evidence type="ECO:0000256" key="2">
    <source>
        <dbReference type="ARBA" id="ARBA00022679"/>
    </source>
</evidence>
<dbReference type="SMART" id="SM00882">
    <property type="entry name" value="CoA_trans"/>
    <property type="match status" value="2"/>
</dbReference>
<evidence type="ECO:0000256" key="3">
    <source>
        <dbReference type="PROSITE-ProRule" id="PRU00182"/>
    </source>
</evidence>
<keyword evidence="3" id="KW-0694">RNA-binding</keyword>
<feature type="domain" description="Pseudouridine synthase RsuA/RluA-like" evidence="5">
    <location>
        <begin position="1940"/>
        <end position="2073"/>
    </location>
</feature>
<dbReference type="Pfam" id="PF01144">
    <property type="entry name" value="CoA_trans"/>
    <property type="match status" value="2"/>
</dbReference>
<keyword evidence="2 6" id="KW-0808">Transferase</keyword>
<dbReference type="PROSITE" id="PS01129">
    <property type="entry name" value="PSI_RLU"/>
    <property type="match status" value="1"/>
</dbReference>
<dbReference type="VEuPathDB" id="TriTrypDB:LdCL_300024700"/>
<dbReference type="InterPro" id="IPR006145">
    <property type="entry name" value="PsdUridine_synth_RsuA/RluA"/>
</dbReference>
<evidence type="ECO:0000313" key="7">
    <source>
        <dbReference type="Proteomes" id="UP000318821"/>
    </source>
</evidence>
<dbReference type="GO" id="GO:0003723">
    <property type="term" value="F:RNA binding"/>
    <property type="evidence" value="ECO:0007669"/>
    <property type="project" value="UniProtKB-KW"/>
</dbReference>
<protein>
    <submittedName>
        <fullName evidence="6">Coenzyme A transferase family protein</fullName>
    </submittedName>
</protein>
<gene>
    <name evidence="6" type="ORF">CGC20_6800</name>
</gene>
<dbReference type="PANTHER" id="PTHR13707">
    <property type="entry name" value="KETOACID-COENZYME A TRANSFERASE"/>
    <property type="match status" value="1"/>
</dbReference>
<dbReference type="EMBL" id="RHLD01000008">
    <property type="protein sequence ID" value="TPP43326.1"/>
    <property type="molecule type" value="Genomic_DNA"/>
</dbReference>
<name>A0A504X2R4_LEIDO</name>
<dbReference type="VEuPathDB" id="TriTrypDB:LdBPK_332470.1"/>
<dbReference type="InterPro" id="IPR004163">
    <property type="entry name" value="CoA_transf_BS"/>
</dbReference>
<evidence type="ECO:0000256" key="1">
    <source>
        <dbReference type="ARBA" id="ARBA00005612"/>
    </source>
</evidence>
<accession>A0A504X2R4</accession>
<dbReference type="VEuPathDB" id="TriTrypDB:LDHU3_30.2660"/>
<dbReference type="SUPFAM" id="SSF100950">
    <property type="entry name" value="NagB/RpiA/CoA transferase-like"/>
    <property type="match status" value="2"/>
</dbReference>
<comment type="similarity">
    <text evidence="1">Belongs to the 3-oxoacid CoA-transferase subunit A family.</text>
</comment>
<dbReference type="Gene3D" id="3.40.1080.10">
    <property type="entry name" value="Glutaconate Coenzyme A-transferase"/>
    <property type="match status" value="2"/>
</dbReference>
<feature type="region of interest" description="Disordered" evidence="4">
    <location>
        <begin position="1296"/>
        <end position="1316"/>
    </location>
</feature>
<evidence type="ECO:0000259" key="5">
    <source>
        <dbReference type="Pfam" id="PF00849"/>
    </source>
</evidence>